<protein>
    <submittedName>
        <fullName evidence="2">Uncharacterized protein</fullName>
    </submittedName>
</protein>
<organism evidence="2">
    <name type="scientific">marine metagenome</name>
    <dbReference type="NCBI Taxonomy" id="408172"/>
    <lineage>
        <taxon>unclassified sequences</taxon>
        <taxon>metagenomes</taxon>
        <taxon>ecological metagenomes</taxon>
    </lineage>
</organism>
<keyword evidence="1" id="KW-0472">Membrane</keyword>
<keyword evidence="1" id="KW-0812">Transmembrane</keyword>
<sequence length="267" mass="29700">MKRSTKITSIIIIFFLIIAGVIVARTMIGMHFEKKFGKRQPPGIIVTTVNQKIFQNKVETFGTAVPIRTKAYNIEKYEIISPIKFNQKIKKGDVIAKLKTRNIIAPFDGVIGKRNFSDDIEVSESSIVINLEDASILFVDVDIPGIYSNFIKENLSVDVKPSGNNDKIYSGIIDSAASRIDVEKRSLAVRVKLENDNLEILPGSLLEISIKYNERNSLSIPDTSIMLEGNKTFAYKVSADNITNKTEITIGIRNGGYVEVISGLNEK</sequence>
<dbReference type="PANTHER" id="PTHR30469">
    <property type="entry name" value="MULTIDRUG RESISTANCE PROTEIN MDTA"/>
    <property type="match status" value="1"/>
</dbReference>
<evidence type="ECO:0000256" key="1">
    <source>
        <dbReference type="SAM" id="Phobius"/>
    </source>
</evidence>
<dbReference type="NCBIfam" id="TIGR01730">
    <property type="entry name" value="RND_mfp"/>
    <property type="match status" value="1"/>
</dbReference>
<reference evidence="2" key="1">
    <citation type="submission" date="2018-05" db="EMBL/GenBank/DDBJ databases">
        <authorList>
            <person name="Lanie J.A."/>
            <person name="Ng W.-L."/>
            <person name="Kazmierczak K.M."/>
            <person name="Andrzejewski T.M."/>
            <person name="Davidsen T.M."/>
            <person name="Wayne K.J."/>
            <person name="Tettelin H."/>
            <person name="Glass J.I."/>
            <person name="Rusch D."/>
            <person name="Podicherti R."/>
            <person name="Tsui H.-C.T."/>
            <person name="Winkler M.E."/>
        </authorList>
    </citation>
    <scope>NUCLEOTIDE SEQUENCE</scope>
</reference>
<dbReference type="AlphaFoldDB" id="A0A382QQJ7"/>
<feature type="transmembrane region" description="Helical" evidence="1">
    <location>
        <begin position="6"/>
        <end position="28"/>
    </location>
</feature>
<dbReference type="PANTHER" id="PTHR30469:SF11">
    <property type="entry name" value="BLL4320 PROTEIN"/>
    <property type="match status" value="1"/>
</dbReference>
<dbReference type="EMBL" id="UINC01115835">
    <property type="protein sequence ID" value="SVC87150.1"/>
    <property type="molecule type" value="Genomic_DNA"/>
</dbReference>
<feature type="non-terminal residue" evidence="2">
    <location>
        <position position="267"/>
    </location>
</feature>
<dbReference type="GO" id="GO:0015562">
    <property type="term" value="F:efflux transmembrane transporter activity"/>
    <property type="evidence" value="ECO:0007669"/>
    <property type="project" value="TreeGrafter"/>
</dbReference>
<accession>A0A382QQJ7</accession>
<evidence type="ECO:0000313" key="2">
    <source>
        <dbReference type="EMBL" id="SVC87150.1"/>
    </source>
</evidence>
<keyword evidence="1" id="KW-1133">Transmembrane helix</keyword>
<dbReference type="InterPro" id="IPR006143">
    <property type="entry name" value="RND_pump_MFP"/>
</dbReference>
<proteinExistence type="predicted"/>
<name>A0A382QQJ7_9ZZZZ</name>
<dbReference type="GO" id="GO:1990281">
    <property type="term" value="C:efflux pump complex"/>
    <property type="evidence" value="ECO:0007669"/>
    <property type="project" value="TreeGrafter"/>
</dbReference>
<dbReference type="Gene3D" id="2.40.30.170">
    <property type="match status" value="1"/>
</dbReference>
<gene>
    <name evidence="2" type="ORF">METZ01_LOCUS340004</name>
</gene>
<dbReference type="SUPFAM" id="SSF111369">
    <property type="entry name" value="HlyD-like secretion proteins"/>
    <property type="match status" value="1"/>
</dbReference>
<dbReference type="Gene3D" id="2.40.420.20">
    <property type="match status" value="1"/>
</dbReference>